<feature type="domain" description="Elongation factor P C-terminal" evidence="10">
    <location>
        <begin position="137"/>
        <end position="192"/>
    </location>
</feature>
<dbReference type="InterPro" id="IPR014722">
    <property type="entry name" value="Rib_uL2_dom2"/>
</dbReference>
<dbReference type="GO" id="GO:0043043">
    <property type="term" value="P:peptide biosynthetic process"/>
    <property type="evidence" value="ECO:0007669"/>
    <property type="project" value="InterPro"/>
</dbReference>
<comment type="caution">
    <text evidence="12">The sequence shown here is derived from an EMBL/GenBank/DDBJ whole genome shotgun (WGS) entry which is preliminary data.</text>
</comment>
<evidence type="ECO:0000259" key="10">
    <source>
        <dbReference type="SMART" id="SM00841"/>
    </source>
</evidence>
<dbReference type="SMART" id="SM00841">
    <property type="entry name" value="Elong-fact-P_C"/>
    <property type="match status" value="1"/>
</dbReference>
<evidence type="ECO:0000313" key="12">
    <source>
        <dbReference type="EMBL" id="OGM20146.1"/>
    </source>
</evidence>
<dbReference type="SUPFAM" id="SSF50104">
    <property type="entry name" value="Translation proteins SH3-like domain"/>
    <property type="match status" value="1"/>
</dbReference>
<evidence type="ECO:0000256" key="3">
    <source>
        <dbReference type="ARBA" id="ARBA00009479"/>
    </source>
</evidence>
<dbReference type="FunFam" id="2.40.50.140:FF:000004">
    <property type="entry name" value="Elongation factor P"/>
    <property type="match status" value="1"/>
</dbReference>
<evidence type="ECO:0000256" key="5">
    <source>
        <dbReference type="ARBA" id="ARBA00022768"/>
    </source>
</evidence>
<dbReference type="SMART" id="SM01185">
    <property type="entry name" value="EFP"/>
    <property type="match status" value="1"/>
</dbReference>
<organism evidence="12 13">
    <name type="scientific">Candidatus Woesebacteria bacterium RIFCSPHIGHO2_01_FULL_38_9b</name>
    <dbReference type="NCBI Taxonomy" id="1802493"/>
    <lineage>
        <taxon>Bacteria</taxon>
        <taxon>Candidatus Woeseibacteriota</taxon>
    </lineage>
</organism>
<dbReference type="SUPFAM" id="SSF50249">
    <property type="entry name" value="Nucleic acid-binding proteins"/>
    <property type="match status" value="2"/>
</dbReference>
<protein>
    <recommendedName>
        <fullName evidence="7 8">Elongation factor P</fullName>
        <shortName evidence="7">EF-P</shortName>
    </recommendedName>
</protein>
<dbReference type="GO" id="GO:0005829">
    <property type="term" value="C:cytosol"/>
    <property type="evidence" value="ECO:0007669"/>
    <property type="project" value="UniProtKB-ARBA"/>
</dbReference>
<dbReference type="CDD" id="cd05794">
    <property type="entry name" value="S1_EF-P_repeat_2"/>
    <property type="match status" value="1"/>
</dbReference>
<dbReference type="Gene3D" id="2.40.50.140">
    <property type="entry name" value="Nucleic acid-binding proteins"/>
    <property type="match status" value="2"/>
</dbReference>
<comment type="similarity">
    <text evidence="3 7 9">Belongs to the elongation factor P family.</text>
</comment>
<accession>A0A1F7XYR9</accession>
<dbReference type="CDD" id="cd04470">
    <property type="entry name" value="S1_EF-P_repeat_1"/>
    <property type="match status" value="1"/>
</dbReference>
<dbReference type="Pfam" id="PF09285">
    <property type="entry name" value="Elong-fact-P_C"/>
    <property type="match status" value="1"/>
</dbReference>
<dbReference type="AlphaFoldDB" id="A0A1F7XYR9"/>
<dbReference type="PIRSF" id="PIRSF005901">
    <property type="entry name" value="EF-P"/>
    <property type="match status" value="1"/>
</dbReference>
<keyword evidence="4 7" id="KW-0963">Cytoplasm</keyword>
<dbReference type="UniPathway" id="UPA00345"/>
<evidence type="ECO:0000256" key="1">
    <source>
        <dbReference type="ARBA" id="ARBA00004496"/>
    </source>
</evidence>
<dbReference type="Gene3D" id="2.30.30.30">
    <property type="match status" value="1"/>
</dbReference>
<dbReference type="EMBL" id="MGGF01000071">
    <property type="protein sequence ID" value="OGM20146.1"/>
    <property type="molecule type" value="Genomic_DNA"/>
</dbReference>
<gene>
    <name evidence="7" type="primary">efp</name>
    <name evidence="12" type="ORF">A2863_00800</name>
</gene>
<evidence type="ECO:0000256" key="4">
    <source>
        <dbReference type="ARBA" id="ARBA00022490"/>
    </source>
</evidence>
<dbReference type="PANTHER" id="PTHR30053:SF14">
    <property type="entry name" value="TRANSLATION ELONGATION FACTOR KOW-LIKE DOMAIN-CONTAINING PROTEIN"/>
    <property type="match status" value="1"/>
</dbReference>
<evidence type="ECO:0000256" key="2">
    <source>
        <dbReference type="ARBA" id="ARBA00004815"/>
    </source>
</evidence>
<evidence type="ECO:0000256" key="9">
    <source>
        <dbReference type="RuleBase" id="RU004389"/>
    </source>
</evidence>
<dbReference type="GO" id="GO:0003746">
    <property type="term" value="F:translation elongation factor activity"/>
    <property type="evidence" value="ECO:0007669"/>
    <property type="project" value="UniProtKB-UniRule"/>
</dbReference>
<dbReference type="InterPro" id="IPR015365">
    <property type="entry name" value="Elong-fact-P_C"/>
</dbReference>
<dbReference type="HAMAP" id="MF_00141">
    <property type="entry name" value="EF_P"/>
    <property type="match status" value="1"/>
</dbReference>
<keyword evidence="5 7" id="KW-0251">Elongation factor</keyword>
<evidence type="ECO:0000256" key="6">
    <source>
        <dbReference type="ARBA" id="ARBA00022917"/>
    </source>
</evidence>
<comment type="function">
    <text evidence="7">Involved in peptide bond synthesis. Stimulates efficient translation and peptide-bond synthesis on native or reconstituted 70S ribosomes in vitro. Probably functions indirectly by altering the affinity of the ribosome for aminoacyl-tRNA, thus increasing their reactivity as acceptors for peptidyl transferase.</text>
</comment>
<evidence type="ECO:0000313" key="13">
    <source>
        <dbReference type="Proteomes" id="UP000178750"/>
    </source>
</evidence>
<name>A0A1F7XYR9_9BACT</name>
<comment type="subcellular location">
    <subcellularLocation>
        <location evidence="1 7">Cytoplasm</location>
    </subcellularLocation>
</comment>
<dbReference type="InterPro" id="IPR011768">
    <property type="entry name" value="Transl_elongation_fac_P"/>
</dbReference>
<dbReference type="NCBIfam" id="TIGR00038">
    <property type="entry name" value="efp"/>
    <property type="match status" value="1"/>
</dbReference>
<dbReference type="InterPro" id="IPR013185">
    <property type="entry name" value="Transl_elong_KOW-like"/>
</dbReference>
<evidence type="ECO:0000259" key="11">
    <source>
        <dbReference type="SMART" id="SM01185"/>
    </source>
</evidence>
<evidence type="ECO:0000256" key="8">
    <source>
        <dbReference type="NCBIfam" id="TIGR00038"/>
    </source>
</evidence>
<dbReference type="InterPro" id="IPR001059">
    <property type="entry name" value="Transl_elong_P/YeiP_cen"/>
</dbReference>
<dbReference type="FunFam" id="2.40.50.140:FF:000009">
    <property type="entry name" value="Elongation factor P"/>
    <property type="match status" value="1"/>
</dbReference>
<dbReference type="FunFam" id="2.30.30.30:FF:000003">
    <property type="entry name" value="Elongation factor P"/>
    <property type="match status" value="1"/>
</dbReference>
<keyword evidence="6 7" id="KW-0648">Protein biosynthesis</keyword>
<dbReference type="InterPro" id="IPR012340">
    <property type="entry name" value="NA-bd_OB-fold"/>
</dbReference>
<comment type="pathway">
    <text evidence="2 7">Protein biosynthesis; polypeptide chain elongation.</text>
</comment>
<dbReference type="Proteomes" id="UP000178750">
    <property type="component" value="Unassembled WGS sequence"/>
</dbReference>
<sequence length="194" mass="21705">MIQSTDLKNGTTFLSNGKPYKVLKYSHIKVGRGGATVRVIARNLIDGNIEEKTFSSNVKVDEVNTSKRKLQFLYIDGINVVFMDPRNFEQVEIEKDVIEGELPYIKEGQEVNVLFWSFGGAQDKEDRPLSIDIPPKVKLEVVDTDPGVKGNTASNVYKPAVLENGLSVKVPLFINKEDSVVVDTRTGEYVERAR</sequence>
<dbReference type="Pfam" id="PF08207">
    <property type="entry name" value="EFP_N"/>
    <property type="match status" value="1"/>
</dbReference>
<dbReference type="InterPro" id="IPR020599">
    <property type="entry name" value="Transl_elong_fac_P/YeiP"/>
</dbReference>
<dbReference type="Pfam" id="PF01132">
    <property type="entry name" value="EFP"/>
    <property type="match status" value="1"/>
</dbReference>
<dbReference type="NCBIfam" id="NF001810">
    <property type="entry name" value="PRK00529.1"/>
    <property type="match status" value="1"/>
</dbReference>
<dbReference type="InterPro" id="IPR008991">
    <property type="entry name" value="Translation_prot_SH3-like_sf"/>
</dbReference>
<evidence type="ECO:0000256" key="7">
    <source>
        <dbReference type="HAMAP-Rule" id="MF_00141"/>
    </source>
</evidence>
<feature type="domain" description="Translation elongation factor P/YeiP central" evidence="11">
    <location>
        <begin position="67"/>
        <end position="129"/>
    </location>
</feature>
<dbReference type="PANTHER" id="PTHR30053">
    <property type="entry name" value="ELONGATION FACTOR P"/>
    <property type="match status" value="1"/>
</dbReference>
<proteinExistence type="inferred from homology"/>
<reference evidence="12 13" key="1">
    <citation type="journal article" date="2016" name="Nat. Commun.">
        <title>Thousands of microbial genomes shed light on interconnected biogeochemical processes in an aquifer system.</title>
        <authorList>
            <person name="Anantharaman K."/>
            <person name="Brown C.T."/>
            <person name="Hug L.A."/>
            <person name="Sharon I."/>
            <person name="Castelle C.J."/>
            <person name="Probst A.J."/>
            <person name="Thomas B.C."/>
            <person name="Singh A."/>
            <person name="Wilkins M.J."/>
            <person name="Karaoz U."/>
            <person name="Brodie E.L."/>
            <person name="Williams K.H."/>
            <person name="Hubbard S.S."/>
            <person name="Banfield J.F."/>
        </authorList>
    </citation>
    <scope>NUCLEOTIDE SEQUENCE [LARGE SCALE GENOMIC DNA]</scope>
</reference>